<dbReference type="eggNOG" id="arCOG00025">
    <property type="taxonomic scope" value="Archaea"/>
</dbReference>
<dbReference type="AlphaFoldDB" id="L0JXQ4"/>
<keyword evidence="2 3" id="KW-0418">Kinase</keyword>
<dbReference type="SUPFAM" id="SSF53067">
    <property type="entry name" value="Actin-like ATPase domain"/>
    <property type="match status" value="2"/>
</dbReference>
<keyword evidence="1 3" id="KW-0808">Transferase</keyword>
<dbReference type="EC" id="2.7.1.-" evidence="6"/>
<reference evidence="6 7" key="1">
    <citation type="submission" date="2012-11" db="EMBL/GenBank/DDBJ databases">
        <title>FINISHED of Natronococcus occultus SP4, DSM 3396.</title>
        <authorList>
            <consortium name="DOE Joint Genome Institute"/>
            <person name="Eisen J."/>
            <person name="Huntemann M."/>
            <person name="Wei C.-L."/>
            <person name="Han J."/>
            <person name="Detter J.C."/>
            <person name="Han C."/>
            <person name="Tapia R."/>
            <person name="Chen A."/>
            <person name="Kyrpides N."/>
            <person name="Mavromatis K."/>
            <person name="Markowitz V."/>
            <person name="Szeto E."/>
            <person name="Ivanova N."/>
            <person name="Mikhailova N."/>
            <person name="Ovchinnikova G."/>
            <person name="Pagani I."/>
            <person name="Pati A."/>
            <person name="Goodwin L."/>
            <person name="Nordberg H.P."/>
            <person name="Cantor M.N."/>
            <person name="Hua S.X."/>
            <person name="Woyke T."/>
            <person name="Eisen J."/>
            <person name="Klenk H.-P."/>
            <person name="Klenk H.-P."/>
        </authorList>
    </citation>
    <scope>NUCLEOTIDE SEQUENCE [LARGE SCALE GENOMIC DNA]</scope>
    <source>
        <strain evidence="6 7">SP4</strain>
    </source>
</reference>
<dbReference type="Pfam" id="PF00370">
    <property type="entry name" value="FGGY_N"/>
    <property type="match status" value="1"/>
</dbReference>
<dbReference type="InterPro" id="IPR050406">
    <property type="entry name" value="FGGY_Carb_Kinase"/>
</dbReference>
<sequence length="507" mass="54275">MSDILIGIDAGTTAIKTAAFETDGTELVHSSRENPVTKPNPDWAEQDMDLLWAHTTETIKETVRSIPESSKIAAVAVTGQGGGCWLVDEEGSPVRNAIIWNDGRASDIVNNWRKNNIYDDLFERFGYGVFSGLALPILKWIENNEPETLKTANTLLGCKDWIRYNLTGELASEPTELSLINYDPVTEEFVSKLPKGITLPSLEDLLPSIKSPTAIAGKVTPSAAAKTELPEGTPVVTGVVDVAASAFGSGALTPGDCSVVAGTTLQIQNILQSPNKSPPPVGYTLALGINGMGLRAMGAMTGTPNLDWVRKTIAGGESFETVESLARSAPIGSEGVIYHPYLSTAGEKAPFVDPNARAGFTGLNPSHDRSHLLRAVYEGLSLSLRDCSEKLPDKTNQIRLCGGGARSTLLCETFADCLNTEVIIPAGIEMGAKGAAILAATANGFYENIEIAASEMIGIDKIYRPNSGHTHQYDALYETYTEITAALEKPWQQRASMVSNWESLSSE</sequence>
<evidence type="ECO:0000259" key="4">
    <source>
        <dbReference type="Pfam" id="PF00370"/>
    </source>
</evidence>
<evidence type="ECO:0000313" key="7">
    <source>
        <dbReference type="Proteomes" id="UP000010878"/>
    </source>
</evidence>
<dbReference type="InterPro" id="IPR018484">
    <property type="entry name" value="FGGY_N"/>
</dbReference>
<dbReference type="HOGENOM" id="CLU_009281_3_1_2"/>
<dbReference type="InterPro" id="IPR000577">
    <property type="entry name" value="Carb_kinase_FGGY"/>
</dbReference>
<dbReference type="PROSITE" id="PS00445">
    <property type="entry name" value="FGGY_KINASES_2"/>
    <property type="match status" value="1"/>
</dbReference>
<dbReference type="PANTHER" id="PTHR43095:SF3">
    <property type="entry name" value="L-XYLULOSE_3-KETO-L-GULONATE KINASE"/>
    <property type="match status" value="1"/>
</dbReference>
<dbReference type="STRING" id="694430.Natoc_1262"/>
<organism evidence="6 7">
    <name type="scientific">Natronococcus occultus SP4</name>
    <dbReference type="NCBI Taxonomy" id="694430"/>
    <lineage>
        <taxon>Archaea</taxon>
        <taxon>Methanobacteriati</taxon>
        <taxon>Methanobacteriota</taxon>
        <taxon>Stenosarchaea group</taxon>
        <taxon>Halobacteria</taxon>
        <taxon>Halobacteriales</taxon>
        <taxon>Natrialbaceae</taxon>
        <taxon>Natronococcus</taxon>
    </lineage>
</organism>
<dbReference type="KEGG" id="nou:Natoc_1262"/>
<dbReference type="PANTHER" id="PTHR43095">
    <property type="entry name" value="SUGAR KINASE"/>
    <property type="match status" value="1"/>
</dbReference>
<evidence type="ECO:0000256" key="2">
    <source>
        <dbReference type="ARBA" id="ARBA00022777"/>
    </source>
</evidence>
<keyword evidence="7" id="KW-1185">Reference proteome</keyword>
<dbReference type="PIRSF" id="PIRSF000538">
    <property type="entry name" value="GlpK"/>
    <property type="match status" value="1"/>
</dbReference>
<comment type="similarity">
    <text evidence="3">Belongs to the FGGY kinase family.</text>
</comment>
<dbReference type="GO" id="GO:0016301">
    <property type="term" value="F:kinase activity"/>
    <property type="evidence" value="ECO:0007669"/>
    <property type="project" value="UniProtKB-KW"/>
</dbReference>
<gene>
    <name evidence="6" type="ORF">Natoc_1262</name>
</gene>
<feature type="domain" description="Carbohydrate kinase FGGY N-terminal" evidence="4">
    <location>
        <begin position="5"/>
        <end position="248"/>
    </location>
</feature>
<dbReference type="EMBL" id="CP003929">
    <property type="protein sequence ID" value="AGB37090.1"/>
    <property type="molecule type" value="Genomic_DNA"/>
</dbReference>
<dbReference type="InterPro" id="IPR043129">
    <property type="entry name" value="ATPase_NBD"/>
</dbReference>
<dbReference type="Pfam" id="PF02782">
    <property type="entry name" value="FGGY_C"/>
    <property type="match status" value="1"/>
</dbReference>
<proteinExistence type="inferred from homology"/>
<dbReference type="Gene3D" id="3.30.420.40">
    <property type="match status" value="2"/>
</dbReference>
<dbReference type="GO" id="GO:0016773">
    <property type="term" value="F:phosphotransferase activity, alcohol group as acceptor"/>
    <property type="evidence" value="ECO:0007669"/>
    <property type="project" value="InterPro"/>
</dbReference>
<evidence type="ECO:0000256" key="3">
    <source>
        <dbReference type="RuleBase" id="RU003733"/>
    </source>
</evidence>
<evidence type="ECO:0000256" key="1">
    <source>
        <dbReference type="ARBA" id="ARBA00022679"/>
    </source>
</evidence>
<accession>L0JXQ4</accession>
<evidence type="ECO:0000259" key="5">
    <source>
        <dbReference type="Pfam" id="PF02782"/>
    </source>
</evidence>
<evidence type="ECO:0000313" key="6">
    <source>
        <dbReference type="EMBL" id="AGB37090.1"/>
    </source>
</evidence>
<protein>
    <submittedName>
        <fullName evidence="6">Pentulose/hexulose kinase</fullName>
        <ecNumber evidence="6">2.7.1.-</ecNumber>
    </submittedName>
</protein>
<dbReference type="InterPro" id="IPR018485">
    <property type="entry name" value="FGGY_C"/>
</dbReference>
<dbReference type="GO" id="GO:0005975">
    <property type="term" value="P:carbohydrate metabolic process"/>
    <property type="evidence" value="ECO:0007669"/>
    <property type="project" value="InterPro"/>
</dbReference>
<dbReference type="Proteomes" id="UP000010878">
    <property type="component" value="Chromosome"/>
</dbReference>
<dbReference type="InterPro" id="IPR018483">
    <property type="entry name" value="Carb_kinase_FGGY_CS"/>
</dbReference>
<feature type="domain" description="Carbohydrate kinase FGGY C-terminal" evidence="5">
    <location>
        <begin position="302"/>
        <end position="442"/>
    </location>
</feature>
<name>L0JXQ4_9EURY</name>